<dbReference type="Pfam" id="PF00144">
    <property type="entry name" value="Beta-lactamase"/>
    <property type="match status" value="1"/>
</dbReference>
<dbReference type="SUPFAM" id="SSF56601">
    <property type="entry name" value="beta-lactamase/transpeptidase-like"/>
    <property type="match status" value="1"/>
</dbReference>
<sequence>MPDYVNDEAVNNLCHRYAILDEFIKTISTGSPPFAMGREYRYSNSGYLYLGKIIEVVSGKSYHDYLRDSFFIPLNMNNTFVIEKGVTAGNVTAYTRRESAPDTYLEPALEQKWLVDRSWISAAGAIASTLTDISRWQIALHSGKVISNHNYHLMTTQTKLNNGEFIHYGLGLNVYPISNKLTYKHDGMVPGFFHGWCIFMMMI</sequence>
<proteinExistence type="predicted"/>
<name>A4CBF1_9GAMM</name>
<gene>
    <name evidence="2" type="ORF">PTD2_17740</name>
</gene>
<reference evidence="2 3" key="1">
    <citation type="submission" date="2006-02" db="EMBL/GenBank/DDBJ databases">
        <authorList>
            <person name="Moran M.A."/>
            <person name="Kjelleberg S."/>
            <person name="Egan S."/>
            <person name="Saunders N."/>
            <person name="Thomas T."/>
            <person name="Ferriera S."/>
            <person name="Johnson J."/>
            <person name="Kravitz S."/>
            <person name="Halpern A."/>
            <person name="Remington K."/>
            <person name="Beeson K."/>
            <person name="Tran B."/>
            <person name="Rogers Y.-H."/>
            <person name="Friedman R."/>
            <person name="Venter J.C."/>
        </authorList>
    </citation>
    <scope>NUCLEOTIDE SEQUENCE [LARGE SCALE GENOMIC DNA]</scope>
    <source>
        <strain evidence="2 3">D2</strain>
    </source>
</reference>
<organism evidence="2 3">
    <name type="scientific">Pseudoalteromonas tunicata D2</name>
    <dbReference type="NCBI Taxonomy" id="87626"/>
    <lineage>
        <taxon>Bacteria</taxon>
        <taxon>Pseudomonadati</taxon>
        <taxon>Pseudomonadota</taxon>
        <taxon>Gammaproteobacteria</taxon>
        <taxon>Alteromonadales</taxon>
        <taxon>Pseudoalteromonadaceae</taxon>
        <taxon>Pseudoalteromonas</taxon>
    </lineage>
</organism>
<keyword evidence="3" id="KW-1185">Reference proteome</keyword>
<evidence type="ECO:0000259" key="1">
    <source>
        <dbReference type="Pfam" id="PF00144"/>
    </source>
</evidence>
<dbReference type="EMBL" id="AAOH01000005">
    <property type="protein sequence ID" value="EAR27688.1"/>
    <property type="molecule type" value="Genomic_DNA"/>
</dbReference>
<dbReference type="eggNOG" id="COG1680">
    <property type="taxonomic scope" value="Bacteria"/>
</dbReference>
<comment type="caution">
    <text evidence="2">The sequence shown here is derived from an EMBL/GenBank/DDBJ whole genome shotgun (WGS) entry which is preliminary data.</text>
</comment>
<accession>A4CBF1</accession>
<dbReference type="InterPro" id="IPR012338">
    <property type="entry name" value="Beta-lactam/transpept-like"/>
</dbReference>
<dbReference type="PANTHER" id="PTHR46825:SF9">
    <property type="entry name" value="BETA-LACTAMASE-RELATED DOMAIN-CONTAINING PROTEIN"/>
    <property type="match status" value="1"/>
</dbReference>
<dbReference type="InterPro" id="IPR001466">
    <property type="entry name" value="Beta-lactam-related"/>
</dbReference>
<feature type="domain" description="Beta-lactamase-related" evidence="1">
    <location>
        <begin position="12"/>
        <end position="197"/>
    </location>
</feature>
<dbReference type="Gene3D" id="3.40.710.10">
    <property type="entry name" value="DD-peptidase/beta-lactamase superfamily"/>
    <property type="match status" value="1"/>
</dbReference>
<evidence type="ECO:0000313" key="2">
    <source>
        <dbReference type="EMBL" id="EAR27688.1"/>
    </source>
</evidence>
<dbReference type="PANTHER" id="PTHR46825">
    <property type="entry name" value="D-ALANYL-D-ALANINE-CARBOXYPEPTIDASE/ENDOPEPTIDASE AMPH"/>
    <property type="match status" value="1"/>
</dbReference>
<evidence type="ECO:0000313" key="3">
    <source>
        <dbReference type="Proteomes" id="UP000006201"/>
    </source>
</evidence>
<dbReference type="InterPro" id="IPR050491">
    <property type="entry name" value="AmpC-like"/>
</dbReference>
<protein>
    <recommendedName>
        <fullName evidence="1">Beta-lactamase-related domain-containing protein</fullName>
    </recommendedName>
</protein>
<dbReference type="HOGENOM" id="CLU_1347985_0_0_6"/>
<dbReference type="Proteomes" id="UP000006201">
    <property type="component" value="Unassembled WGS sequence"/>
</dbReference>
<dbReference type="STRING" id="87626.PTD2_17740"/>
<dbReference type="AlphaFoldDB" id="A4CBF1"/>